<keyword evidence="6 8" id="KW-0804">Transcription</keyword>
<keyword evidence="11" id="KW-1185">Reference proteome</keyword>
<dbReference type="GO" id="GO:0016592">
    <property type="term" value="C:mediator complex"/>
    <property type="evidence" value="ECO:0007669"/>
    <property type="project" value="UniProtKB-UniRule"/>
</dbReference>
<reference evidence="10" key="1">
    <citation type="submission" date="2014-03" db="EMBL/GenBank/DDBJ databases">
        <authorList>
            <person name="Casaregola S."/>
        </authorList>
    </citation>
    <scope>NUCLEOTIDE SEQUENCE [LARGE SCALE GENOMIC DNA]</scope>
    <source>
        <strain evidence="10">CLIB 918</strain>
    </source>
</reference>
<keyword evidence="7 8" id="KW-0539">Nucleus</keyword>
<comment type="function">
    <text evidence="8">Component of the Mediator complex, a coactivator involved in the regulated transcription of nearly all RNA polymerase II-dependent genes. Mediator functions as a bridge to convey information from gene-specific regulatory proteins to the basal RNA polymerase II transcription machinery. Mediator is recruited to promoters by direct interactions with regulatory proteins and serves as a scaffold for the assembly of a functional preinitiation complex with RNA polymerase II and the general transcription factors.</text>
</comment>
<dbReference type="PANTHER" id="PTHR13381:SF0">
    <property type="entry name" value="MEDIATOR OF RNA POLYMERASE II TRANSCRIPTION SUBUNIT 21"/>
    <property type="match status" value="1"/>
</dbReference>
<evidence type="ECO:0000256" key="3">
    <source>
        <dbReference type="ARBA" id="ARBA00019691"/>
    </source>
</evidence>
<evidence type="ECO:0000256" key="2">
    <source>
        <dbReference type="ARBA" id="ARBA00005770"/>
    </source>
</evidence>
<comment type="similarity">
    <text evidence="2 8">Belongs to the Mediator complex subunit 21 family.</text>
</comment>
<dbReference type="InterPro" id="IPR037212">
    <property type="entry name" value="Med7/Med21-like"/>
</dbReference>
<comment type="subunit">
    <text evidence="8">Component of the Mediator complex.</text>
</comment>
<keyword evidence="9" id="KW-0175">Coiled coil</keyword>
<protein>
    <recommendedName>
        <fullName evidence="3 8">Mediator of RNA polymerase II transcription subunit 21</fullName>
    </recommendedName>
</protein>
<dbReference type="AlphaFoldDB" id="A0A0J9XBK0"/>
<evidence type="ECO:0000256" key="5">
    <source>
        <dbReference type="ARBA" id="ARBA00023159"/>
    </source>
</evidence>
<dbReference type="Pfam" id="PF11221">
    <property type="entry name" value="Med21"/>
    <property type="match status" value="1"/>
</dbReference>
<sequence length="143" mass="15866">MADKTDRLTQLQVCIDQLVIQYYSSLSYINASHDFVPTAPNEPKATDPLVRPPDAARFRGDLGELARDLVVKSKQVELLIDSLPGAGFSEHDQMARVKQLEEELVAAENERQQVLVESAQLLGKCDDLILKVSSATSEIRRST</sequence>
<evidence type="ECO:0000256" key="6">
    <source>
        <dbReference type="ARBA" id="ARBA00023163"/>
    </source>
</evidence>
<feature type="coiled-coil region" evidence="9">
    <location>
        <begin position="90"/>
        <end position="117"/>
    </location>
</feature>
<evidence type="ECO:0000256" key="7">
    <source>
        <dbReference type="ARBA" id="ARBA00023242"/>
    </source>
</evidence>
<comment type="caution">
    <text evidence="10">The sequence shown here is derived from an EMBL/GenBank/DDBJ whole genome shotgun (WGS) entry which is preliminary data.</text>
</comment>
<keyword evidence="5 8" id="KW-0010">Activator</keyword>
<organism evidence="10 11">
    <name type="scientific">Geotrichum candidum</name>
    <name type="common">Oospora lactis</name>
    <name type="synonym">Dipodascus geotrichum</name>
    <dbReference type="NCBI Taxonomy" id="1173061"/>
    <lineage>
        <taxon>Eukaryota</taxon>
        <taxon>Fungi</taxon>
        <taxon>Dikarya</taxon>
        <taxon>Ascomycota</taxon>
        <taxon>Saccharomycotina</taxon>
        <taxon>Dipodascomycetes</taxon>
        <taxon>Dipodascales</taxon>
        <taxon>Dipodascaceae</taxon>
        <taxon>Geotrichum</taxon>
    </lineage>
</organism>
<dbReference type="InterPro" id="IPR021384">
    <property type="entry name" value="Mediator_Med21"/>
</dbReference>
<dbReference type="SUPFAM" id="SSF140718">
    <property type="entry name" value="Mediator hinge subcomplex-like"/>
    <property type="match status" value="1"/>
</dbReference>
<keyword evidence="4 8" id="KW-0805">Transcription regulation</keyword>
<dbReference type="STRING" id="1173061.A0A0J9XBK0"/>
<evidence type="ECO:0000256" key="8">
    <source>
        <dbReference type="RuleBase" id="RU366036"/>
    </source>
</evidence>
<dbReference type="PANTHER" id="PTHR13381">
    <property type="entry name" value="RNA POLYMERASE II HOLOENZYME COMPONENT SRB7"/>
    <property type="match status" value="1"/>
</dbReference>
<dbReference type="EMBL" id="CCBN010000009">
    <property type="protein sequence ID" value="CDO54876.1"/>
    <property type="molecule type" value="Genomic_DNA"/>
</dbReference>
<proteinExistence type="inferred from homology"/>
<evidence type="ECO:0000313" key="10">
    <source>
        <dbReference type="EMBL" id="CDO54876.1"/>
    </source>
</evidence>
<dbReference type="OrthoDB" id="526653at2759"/>
<comment type="subcellular location">
    <subcellularLocation>
        <location evidence="1 8">Nucleus</location>
    </subcellularLocation>
</comment>
<name>A0A0J9XBK0_GEOCN</name>
<evidence type="ECO:0000256" key="4">
    <source>
        <dbReference type="ARBA" id="ARBA00023015"/>
    </source>
</evidence>
<evidence type="ECO:0000256" key="9">
    <source>
        <dbReference type="SAM" id="Coils"/>
    </source>
</evidence>
<dbReference type="Gene3D" id="6.10.280.10">
    <property type="entry name" value="Mediator complex, subunit Med21"/>
    <property type="match status" value="1"/>
</dbReference>
<evidence type="ECO:0000256" key="1">
    <source>
        <dbReference type="ARBA" id="ARBA00004123"/>
    </source>
</evidence>
<evidence type="ECO:0000313" key="11">
    <source>
        <dbReference type="Proteomes" id="UP000242525"/>
    </source>
</evidence>
<dbReference type="GO" id="GO:0003712">
    <property type="term" value="F:transcription coregulator activity"/>
    <property type="evidence" value="ECO:0007669"/>
    <property type="project" value="TreeGrafter"/>
</dbReference>
<dbReference type="GO" id="GO:0006357">
    <property type="term" value="P:regulation of transcription by RNA polymerase II"/>
    <property type="evidence" value="ECO:0007669"/>
    <property type="project" value="TreeGrafter"/>
</dbReference>
<accession>A0A0J9XBK0</accession>
<gene>
    <name evidence="10" type="ORF">BN980_GECA09s00637g</name>
</gene>
<dbReference type="Proteomes" id="UP000242525">
    <property type="component" value="Unassembled WGS sequence"/>
</dbReference>